<feature type="region of interest" description="Disordered" evidence="1">
    <location>
        <begin position="156"/>
        <end position="218"/>
    </location>
</feature>
<organism evidence="2 3">
    <name type="scientific">Polysphondylium violaceum</name>
    <dbReference type="NCBI Taxonomy" id="133409"/>
    <lineage>
        <taxon>Eukaryota</taxon>
        <taxon>Amoebozoa</taxon>
        <taxon>Evosea</taxon>
        <taxon>Eumycetozoa</taxon>
        <taxon>Dictyostelia</taxon>
        <taxon>Dictyosteliales</taxon>
        <taxon>Dictyosteliaceae</taxon>
        <taxon>Polysphondylium</taxon>
    </lineage>
</organism>
<dbReference type="SUPFAM" id="SSF53300">
    <property type="entry name" value="vWA-like"/>
    <property type="match status" value="1"/>
</dbReference>
<feature type="compositionally biased region" description="Basic and acidic residues" evidence="1">
    <location>
        <begin position="156"/>
        <end position="173"/>
    </location>
</feature>
<feature type="compositionally biased region" description="Basic residues" evidence="1">
    <location>
        <begin position="182"/>
        <end position="200"/>
    </location>
</feature>
<reference evidence="2" key="1">
    <citation type="submission" date="2020-01" db="EMBL/GenBank/DDBJ databases">
        <title>Development of genomics and gene disruption for Polysphondylium violaceum indicates a role for the polyketide synthase stlB in stalk morphogenesis.</title>
        <authorList>
            <person name="Narita B."/>
            <person name="Kawabe Y."/>
            <person name="Kin K."/>
            <person name="Saito T."/>
            <person name="Gibbs R."/>
            <person name="Kuspa A."/>
            <person name="Muzny D."/>
            <person name="Queller D."/>
            <person name="Richards S."/>
            <person name="Strassman J."/>
            <person name="Sucgang R."/>
            <person name="Worley K."/>
            <person name="Schaap P."/>
        </authorList>
    </citation>
    <scope>NUCLEOTIDE SEQUENCE</scope>
    <source>
        <strain evidence="2">QSvi11</strain>
    </source>
</reference>
<proteinExistence type="predicted"/>
<dbReference type="AlphaFoldDB" id="A0A8J4VA82"/>
<dbReference type="InterPro" id="IPR036465">
    <property type="entry name" value="vWFA_dom_sf"/>
</dbReference>
<accession>A0A8J4VA82</accession>
<dbReference type="OrthoDB" id="30800at2759"/>
<sequence>MTDIQSTLDSIHSELEHTMNSIHSIDDIKTLILSSKLSLGLSKAILKSSFKDDYIVLFLILINSIELHVNTKVSFLASIFDMKEYTLARSLLDTNKFTFVELLKCLKIMDSKRNIKLLEANLQKLIDKNHSRKEKIDAITKEYLLTKAVADVKLTEEKKEEKKEEEKKEKEQTPDVNNNNTRKPRATKGSKASKVRKGRVVKAEAAPQAVETDEEKAKKKKLVDKKTREAMFERRYKQSIDSYNAKIRELKLYNYENSLSGNVVNIIKSWIRTVPASTLEYFALGQSKKTWVEIADLLHLSPKDFNNMPWFLEVMFGGKAPKGTIVDTFLTAVADPASTTQTFLDLVEKYKPSYTFLRKNIRPELLNDKIKNVMVKYDDINSLVWWLHEFGAEEQKIIGQRIKDGESLDNVTVGTLLEKSIKLSDQQSSDLKDAILKATFSKLSNFSNDRFTLPSPISIFGDKSGSMSVAIRLASIVGFLLSSLTTGSELSFFDTEDHPSPVDTNSIENLFIIKSKVRGDGGTVPGASMKKLLDGKIFKKYIVLATDEEEYSPSTEMKFITLFKKYAETVNKDVKVIFVSFLGTNQKGPMVAELQKEGFHPYQFVFDVQKPDPSKIDHMLSVLSCESDSFATQQQLLTFYHQLVGDKEFFDYIIKKHSTKVLTFSFNVQISLDILEKLSKQYLETKDNSTLLSIKTSFSRLIEIAKAQKMTKLNDILAEIQSQFITLAKEKGVELLLEKLSTIDKSTYQGNEIVKCPTNFGDE</sequence>
<dbReference type="Gene3D" id="3.40.50.410">
    <property type="entry name" value="von Willebrand factor, type A domain"/>
    <property type="match status" value="1"/>
</dbReference>
<comment type="caution">
    <text evidence="2">The sequence shown here is derived from an EMBL/GenBank/DDBJ whole genome shotgun (WGS) entry which is preliminary data.</text>
</comment>
<evidence type="ECO:0000256" key="1">
    <source>
        <dbReference type="SAM" id="MobiDB-lite"/>
    </source>
</evidence>
<dbReference type="EMBL" id="AJWJ01000046">
    <property type="protein sequence ID" value="KAF2076874.1"/>
    <property type="molecule type" value="Genomic_DNA"/>
</dbReference>
<keyword evidence="3" id="KW-1185">Reference proteome</keyword>
<evidence type="ECO:0000313" key="2">
    <source>
        <dbReference type="EMBL" id="KAF2076874.1"/>
    </source>
</evidence>
<gene>
    <name evidence="2" type="ORF">CYY_001841</name>
</gene>
<name>A0A8J4VA82_9MYCE</name>
<dbReference type="Proteomes" id="UP000695562">
    <property type="component" value="Unassembled WGS sequence"/>
</dbReference>
<protein>
    <submittedName>
        <fullName evidence="2">Uncharacterized protein</fullName>
    </submittedName>
</protein>
<evidence type="ECO:0000313" key="3">
    <source>
        <dbReference type="Proteomes" id="UP000695562"/>
    </source>
</evidence>